<dbReference type="GO" id="GO:0005524">
    <property type="term" value="F:ATP binding"/>
    <property type="evidence" value="ECO:0007669"/>
    <property type="project" value="UniProtKB-KW"/>
</dbReference>
<dbReference type="NCBIfam" id="TIGR00687">
    <property type="entry name" value="pyridox_kin"/>
    <property type="match status" value="1"/>
</dbReference>
<dbReference type="SUPFAM" id="SSF53613">
    <property type="entry name" value="Ribokinase-like"/>
    <property type="match status" value="1"/>
</dbReference>
<evidence type="ECO:0000256" key="2">
    <source>
        <dbReference type="ARBA" id="ARBA00022679"/>
    </source>
</evidence>
<feature type="domain" description="Pyridoxamine kinase/Phosphomethylpyrimidine kinase" evidence="7">
    <location>
        <begin position="107"/>
        <end position="275"/>
    </location>
</feature>
<reference evidence="8" key="1">
    <citation type="submission" date="2020-07" db="EMBL/GenBank/DDBJ databases">
        <authorList>
            <person name="Pothier F. J."/>
        </authorList>
    </citation>
    <scope>NUCLEOTIDE SEQUENCE</scope>
    <source>
        <strain evidence="8">CFBP 8129</strain>
    </source>
</reference>
<evidence type="ECO:0000256" key="5">
    <source>
        <dbReference type="ARBA" id="ARBA00022840"/>
    </source>
</evidence>
<dbReference type="InterPro" id="IPR029056">
    <property type="entry name" value="Ribokinase-like"/>
</dbReference>
<protein>
    <recommendedName>
        <fullName evidence="1">pyridoxal kinase</fullName>
        <ecNumber evidence="1">2.7.1.35</ecNumber>
    </recommendedName>
</protein>
<keyword evidence="5" id="KW-0067">ATP-binding</keyword>
<dbReference type="PANTHER" id="PTHR10534:SF2">
    <property type="entry name" value="PYRIDOXAL KINASE"/>
    <property type="match status" value="1"/>
</dbReference>
<dbReference type="RefSeq" id="WP_046936470.1">
    <property type="nucleotide sequence ID" value="NZ_JAHLSU010000005.1"/>
</dbReference>
<dbReference type="EMBL" id="LR828253">
    <property type="protein sequence ID" value="CAD0341348.1"/>
    <property type="molecule type" value="Genomic_DNA"/>
</dbReference>
<name>A0A6V7DV55_9XANT</name>
<dbReference type="AlphaFoldDB" id="A0A6V7DV55"/>
<sequence>MNNAPDSHLVHGRRQRPDGPSPIDVISVQSQLVYGHAGNSAAVPPLRALGLRVAEVPTTLLSNAPFYATLRGRILPADWLADLLLGASERGLPQRARILVSGYFGSLANGEVFADWLEQTLPQAPQLRYCLDPVIGDTHTGPYVEPGLERVFAERLLPHAWLVTPNAFELGRLTGLPSLEQDDAVVAARALLARGPQWVLAHSVAGELLTLAVSNAAVYRWATPHLPVDVAGTGDVLMALLIGFLLRDVPFEQAVGHALSGVHSALEATLSAGYEEFDVLAAAPAALAGAPRFALERLA</sequence>
<accession>A0A6V7DV55</accession>
<keyword evidence="4 8" id="KW-0418">Kinase</keyword>
<evidence type="ECO:0000259" key="7">
    <source>
        <dbReference type="Pfam" id="PF08543"/>
    </source>
</evidence>
<keyword evidence="3" id="KW-0547">Nucleotide-binding</keyword>
<dbReference type="GO" id="GO:0008478">
    <property type="term" value="F:pyridoxal kinase activity"/>
    <property type="evidence" value="ECO:0007669"/>
    <property type="project" value="UniProtKB-EC"/>
</dbReference>
<dbReference type="EMBL" id="LR828253">
    <property type="protein sequence ID" value="CAD0341340.1"/>
    <property type="molecule type" value="Genomic_DNA"/>
</dbReference>
<evidence type="ECO:0000256" key="4">
    <source>
        <dbReference type="ARBA" id="ARBA00022777"/>
    </source>
</evidence>
<dbReference type="Gene3D" id="3.40.1190.20">
    <property type="match status" value="1"/>
</dbReference>
<gene>
    <name evidence="8" type="primary">pdxK</name>
    <name evidence="8" type="ORF">CFBP8129_27950</name>
</gene>
<dbReference type="EC" id="2.7.1.35" evidence="1"/>
<dbReference type="PANTHER" id="PTHR10534">
    <property type="entry name" value="PYRIDOXAL KINASE"/>
    <property type="match status" value="1"/>
</dbReference>
<dbReference type="InterPro" id="IPR004625">
    <property type="entry name" value="PyrdxlKinase"/>
</dbReference>
<dbReference type="InterPro" id="IPR013749">
    <property type="entry name" value="PM/HMP-P_kinase-1"/>
</dbReference>
<keyword evidence="2" id="KW-0808">Transferase</keyword>
<dbReference type="Pfam" id="PF08543">
    <property type="entry name" value="Phos_pyr_kin"/>
    <property type="match status" value="1"/>
</dbReference>
<evidence type="ECO:0000256" key="6">
    <source>
        <dbReference type="SAM" id="MobiDB-lite"/>
    </source>
</evidence>
<proteinExistence type="predicted"/>
<evidence type="ECO:0000313" key="8">
    <source>
        <dbReference type="EMBL" id="CAD0341340.1"/>
    </source>
</evidence>
<organism evidence="8">
    <name type="scientific">Xanthomonas hortorum pv. gardneri</name>
    <dbReference type="NCBI Taxonomy" id="2754056"/>
    <lineage>
        <taxon>Bacteria</taxon>
        <taxon>Pseudomonadati</taxon>
        <taxon>Pseudomonadota</taxon>
        <taxon>Gammaproteobacteria</taxon>
        <taxon>Lysobacterales</taxon>
        <taxon>Lysobacteraceae</taxon>
        <taxon>Xanthomonas</taxon>
    </lineage>
</organism>
<dbReference type="CDD" id="cd01173">
    <property type="entry name" value="pyridoxal_pyridoxamine_kinase"/>
    <property type="match status" value="1"/>
</dbReference>
<feature type="region of interest" description="Disordered" evidence="6">
    <location>
        <begin position="1"/>
        <end position="21"/>
    </location>
</feature>
<dbReference type="GO" id="GO:0005829">
    <property type="term" value="C:cytosol"/>
    <property type="evidence" value="ECO:0007669"/>
    <property type="project" value="TreeGrafter"/>
</dbReference>
<evidence type="ECO:0000256" key="1">
    <source>
        <dbReference type="ARBA" id="ARBA00012104"/>
    </source>
</evidence>
<dbReference type="GO" id="GO:0009443">
    <property type="term" value="P:pyridoxal 5'-phosphate salvage"/>
    <property type="evidence" value="ECO:0007669"/>
    <property type="project" value="InterPro"/>
</dbReference>
<evidence type="ECO:0000256" key="3">
    <source>
        <dbReference type="ARBA" id="ARBA00022741"/>
    </source>
</evidence>